<accession>A0A931LTV0</accession>
<dbReference type="AlphaFoldDB" id="A0A931LTV0"/>
<dbReference type="EMBL" id="JACOSL010000056">
    <property type="protein sequence ID" value="MBI1757234.1"/>
    <property type="molecule type" value="Genomic_DNA"/>
</dbReference>
<reference evidence="1" key="1">
    <citation type="submission" date="2020-07" db="EMBL/GenBank/DDBJ databases">
        <title>Huge and variable diversity of episymbiotic CPR bacteria and DPANN archaea in groundwater ecosystems.</title>
        <authorList>
            <person name="He C.Y."/>
            <person name="Keren R."/>
            <person name="Whittaker M."/>
            <person name="Farag I.F."/>
            <person name="Doudna J."/>
            <person name="Cate J.H.D."/>
            <person name="Banfield J.F."/>
        </authorList>
    </citation>
    <scope>NUCLEOTIDE SEQUENCE</scope>
    <source>
        <strain evidence="1">NC_groundwater_17_Pr7_B-0.1um_64_12</strain>
    </source>
</reference>
<evidence type="ECO:0000313" key="1">
    <source>
        <dbReference type="EMBL" id="MBI1757234.1"/>
    </source>
</evidence>
<comment type="caution">
    <text evidence="1">The sequence shown here is derived from an EMBL/GenBank/DDBJ whole genome shotgun (WGS) entry which is preliminary data.</text>
</comment>
<evidence type="ECO:0000313" key="2">
    <source>
        <dbReference type="Proteomes" id="UP000727962"/>
    </source>
</evidence>
<name>A0A931LTV0_FIMGI</name>
<dbReference type="Proteomes" id="UP000727962">
    <property type="component" value="Unassembled WGS sequence"/>
</dbReference>
<proteinExistence type="predicted"/>
<organism evidence="1 2">
    <name type="scientific">Fimbriimonas ginsengisoli</name>
    <dbReference type="NCBI Taxonomy" id="1005039"/>
    <lineage>
        <taxon>Bacteria</taxon>
        <taxon>Bacillati</taxon>
        <taxon>Armatimonadota</taxon>
        <taxon>Fimbriimonadia</taxon>
        <taxon>Fimbriimonadales</taxon>
        <taxon>Fimbriimonadaceae</taxon>
        <taxon>Fimbriimonas</taxon>
    </lineage>
</organism>
<sequence>MKSIERIAESAYSQALRCVEYRLPKTYILRAPAYLLAMSLRYGLMGAAASRFLEQFAETPSERRRIADLAHGWAEMVEEHVRQVTRHRLPFAANPSVGTTVGLLADQPVSAALRLGPSCPDLDRLLTVSSDEFARLYRKPILAGVSLLRRWKTTQEFRRLAQMSIHFAINFHERRQAGLDEVPEIALIGE</sequence>
<gene>
    <name evidence="1" type="ORF">HYR64_09030</name>
</gene>
<protein>
    <submittedName>
        <fullName evidence="1">Uncharacterized protein</fullName>
    </submittedName>
</protein>